<dbReference type="RefSeq" id="WP_109811680.1">
    <property type="nucleotide sequence ID" value="NZ_QGKU01000033.1"/>
</dbReference>
<dbReference type="InterPro" id="IPR007498">
    <property type="entry name" value="PqiA-like"/>
</dbReference>
<name>A0A2V2LFF7_9RHOB</name>
<reference evidence="2 3" key="1">
    <citation type="submission" date="2018-05" db="EMBL/GenBank/DDBJ databases">
        <title>Rhodobacteraceae gen. nov., sp. nov. isolated from sea water.</title>
        <authorList>
            <person name="Ren Y."/>
        </authorList>
    </citation>
    <scope>NUCLEOTIDE SEQUENCE [LARGE SCALE GENOMIC DNA]</scope>
    <source>
        <strain evidence="2 3">TG-679</strain>
    </source>
</reference>
<keyword evidence="1" id="KW-0472">Membrane</keyword>
<dbReference type="EMBL" id="QGKU01000033">
    <property type="protein sequence ID" value="PWR02631.1"/>
    <property type="molecule type" value="Genomic_DNA"/>
</dbReference>
<protein>
    <submittedName>
        <fullName evidence="2">Paraquat-inducible protein A</fullName>
    </submittedName>
</protein>
<organism evidence="2 3">
    <name type="scientific">Meridianimarinicoccus roseus</name>
    <dbReference type="NCBI Taxonomy" id="2072018"/>
    <lineage>
        <taxon>Bacteria</taxon>
        <taxon>Pseudomonadati</taxon>
        <taxon>Pseudomonadota</taxon>
        <taxon>Alphaproteobacteria</taxon>
        <taxon>Rhodobacterales</taxon>
        <taxon>Paracoccaceae</taxon>
        <taxon>Meridianimarinicoccus</taxon>
    </lineage>
</organism>
<accession>A0A2V2LFF7</accession>
<evidence type="ECO:0000313" key="2">
    <source>
        <dbReference type="EMBL" id="PWR02631.1"/>
    </source>
</evidence>
<dbReference type="Proteomes" id="UP000245680">
    <property type="component" value="Unassembled WGS sequence"/>
</dbReference>
<keyword evidence="3" id="KW-1185">Reference proteome</keyword>
<keyword evidence="1" id="KW-0812">Transmembrane</keyword>
<proteinExistence type="predicted"/>
<dbReference type="OrthoDB" id="5291921at2"/>
<dbReference type="Pfam" id="PF04403">
    <property type="entry name" value="PqiA"/>
    <property type="match status" value="1"/>
</dbReference>
<feature type="transmembrane region" description="Helical" evidence="1">
    <location>
        <begin position="56"/>
        <end position="80"/>
    </location>
</feature>
<comment type="caution">
    <text evidence="2">The sequence shown here is derived from an EMBL/GenBank/DDBJ whole genome shotgun (WGS) entry which is preliminary data.</text>
</comment>
<keyword evidence="1" id="KW-1133">Transmembrane helix</keyword>
<evidence type="ECO:0000313" key="3">
    <source>
        <dbReference type="Proteomes" id="UP000245680"/>
    </source>
</evidence>
<dbReference type="AlphaFoldDB" id="A0A2V2LFF7"/>
<evidence type="ECO:0000256" key="1">
    <source>
        <dbReference type="SAM" id="Phobius"/>
    </source>
</evidence>
<gene>
    <name evidence="2" type="ORF">DKT77_10640</name>
</gene>
<feature type="transmembrane region" description="Helical" evidence="1">
    <location>
        <begin position="159"/>
        <end position="181"/>
    </location>
</feature>
<feature type="transmembrane region" description="Helical" evidence="1">
    <location>
        <begin position="187"/>
        <end position="206"/>
    </location>
</feature>
<sequence>MNDRSSDAIGPQAAPSHDLIACPQCDWLHDVGDVPTGTRARCVRCRTVLLAPRRGAAATIVALATGALILMVVAVSFPFLDIAAGGLRSSASVMDAALSFALASGRMAPLSVIVLALIVVLPVARLCGLIYALGPLALGRRARPYAAQAFRISMRLRPWAMAEIFIIGVAVALVKVSSLAAVGFGPAFWAFVGLVILVAAKDTILCERSLWRALDRAA</sequence>
<feature type="transmembrane region" description="Helical" evidence="1">
    <location>
        <begin position="112"/>
        <end position="138"/>
    </location>
</feature>